<name>X1HKD2_9ZZZZ</name>
<organism evidence="1">
    <name type="scientific">marine sediment metagenome</name>
    <dbReference type="NCBI Taxonomy" id="412755"/>
    <lineage>
        <taxon>unclassified sequences</taxon>
        <taxon>metagenomes</taxon>
        <taxon>ecological metagenomes</taxon>
    </lineage>
</organism>
<sequence length="137" mass="16025">PKIEPIKTGQLAWASREFEMKDSSSLIELKNYFESIKDIDMLRLVLTGEMPFEVKEELDNILEFQTTMHKNFRVKLELLNITVPPQLEEPVDFGDPTLNQTEIYLKQLLSNETDSRNRRIIIEALTNLQRFGKEVEV</sequence>
<gene>
    <name evidence="1" type="ORF">S03H2_51099</name>
</gene>
<protein>
    <submittedName>
        <fullName evidence="1">Uncharacterized protein</fullName>
    </submittedName>
</protein>
<comment type="caution">
    <text evidence="1">The sequence shown here is derived from an EMBL/GenBank/DDBJ whole genome shotgun (WGS) entry which is preliminary data.</text>
</comment>
<evidence type="ECO:0000313" key="1">
    <source>
        <dbReference type="EMBL" id="GAH70576.1"/>
    </source>
</evidence>
<dbReference type="EMBL" id="BARU01032395">
    <property type="protein sequence ID" value="GAH70576.1"/>
    <property type="molecule type" value="Genomic_DNA"/>
</dbReference>
<reference evidence="1" key="1">
    <citation type="journal article" date="2014" name="Front. Microbiol.">
        <title>High frequency of phylogenetically diverse reductive dehalogenase-homologous genes in deep subseafloor sedimentary metagenomes.</title>
        <authorList>
            <person name="Kawai M."/>
            <person name="Futagami T."/>
            <person name="Toyoda A."/>
            <person name="Takaki Y."/>
            <person name="Nishi S."/>
            <person name="Hori S."/>
            <person name="Arai W."/>
            <person name="Tsubouchi T."/>
            <person name="Morono Y."/>
            <person name="Uchiyama I."/>
            <person name="Ito T."/>
            <person name="Fujiyama A."/>
            <person name="Inagaki F."/>
            <person name="Takami H."/>
        </authorList>
    </citation>
    <scope>NUCLEOTIDE SEQUENCE</scope>
    <source>
        <strain evidence="1">Expedition CK06-06</strain>
    </source>
</reference>
<dbReference type="AlphaFoldDB" id="X1HKD2"/>
<accession>X1HKD2</accession>
<feature type="non-terminal residue" evidence="1">
    <location>
        <position position="1"/>
    </location>
</feature>
<proteinExistence type="predicted"/>